<proteinExistence type="predicted"/>
<evidence type="ECO:0000313" key="1">
    <source>
        <dbReference type="EMBL" id="CAG7836766.1"/>
    </source>
</evidence>
<dbReference type="EMBL" id="CAJVCH010571147">
    <property type="protein sequence ID" value="CAG7836766.1"/>
    <property type="molecule type" value="Genomic_DNA"/>
</dbReference>
<comment type="caution">
    <text evidence="1">The sequence shown here is derived from an EMBL/GenBank/DDBJ whole genome shotgun (WGS) entry which is preliminary data.</text>
</comment>
<reference evidence="1" key="1">
    <citation type="submission" date="2021-06" db="EMBL/GenBank/DDBJ databases">
        <authorList>
            <person name="Hodson N. C."/>
            <person name="Mongue J. A."/>
            <person name="Jaron S. K."/>
        </authorList>
    </citation>
    <scope>NUCLEOTIDE SEQUENCE</scope>
</reference>
<evidence type="ECO:0000313" key="2">
    <source>
        <dbReference type="Proteomes" id="UP000708208"/>
    </source>
</evidence>
<accession>A0A8J2MBS9</accession>
<dbReference type="Proteomes" id="UP000708208">
    <property type="component" value="Unassembled WGS sequence"/>
</dbReference>
<organism evidence="1 2">
    <name type="scientific">Allacma fusca</name>
    <dbReference type="NCBI Taxonomy" id="39272"/>
    <lineage>
        <taxon>Eukaryota</taxon>
        <taxon>Metazoa</taxon>
        <taxon>Ecdysozoa</taxon>
        <taxon>Arthropoda</taxon>
        <taxon>Hexapoda</taxon>
        <taxon>Collembola</taxon>
        <taxon>Symphypleona</taxon>
        <taxon>Sminthuridae</taxon>
        <taxon>Allacma</taxon>
    </lineage>
</organism>
<name>A0A8J2MBS9_9HEXA</name>
<sequence>MVALRASETMSDPEVIILAMRDMNIPRFTSDDSRIRSQKLPNVRTDYEAVNSTEQTKFGLKKLQEFYKDNDNIIPKILTKLGKNISAKNLIPVWRKSP</sequence>
<keyword evidence="2" id="KW-1185">Reference proteome</keyword>
<dbReference type="AlphaFoldDB" id="A0A8J2MBS9"/>
<protein>
    <submittedName>
        <fullName evidence="1">Uncharacterized protein</fullName>
    </submittedName>
</protein>
<gene>
    <name evidence="1" type="ORF">AFUS01_LOCUS45972</name>
</gene>